<evidence type="ECO:0000256" key="1">
    <source>
        <dbReference type="SAM" id="Phobius"/>
    </source>
</evidence>
<gene>
    <name evidence="2" type="ORF">I4Q42_22625</name>
</gene>
<proteinExistence type="predicted"/>
<evidence type="ECO:0000313" key="2">
    <source>
        <dbReference type="EMBL" id="MBI1686470.1"/>
    </source>
</evidence>
<reference evidence="2 3" key="1">
    <citation type="submission" date="2020-11" db="EMBL/GenBank/DDBJ databases">
        <title>genome sequence of strain KACC 18849.</title>
        <authorList>
            <person name="Gao J."/>
            <person name="Zhang X."/>
        </authorList>
    </citation>
    <scope>NUCLEOTIDE SEQUENCE [LARGE SCALE GENOMIC DNA]</scope>
    <source>
        <strain evidence="2 3">KACC 18849</strain>
    </source>
</reference>
<feature type="transmembrane region" description="Helical" evidence="1">
    <location>
        <begin position="54"/>
        <end position="75"/>
    </location>
</feature>
<protein>
    <submittedName>
        <fullName evidence="2">Uncharacterized protein</fullName>
    </submittedName>
</protein>
<dbReference type="Proteomes" id="UP000639859">
    <property type="component" value="Unassembled WGS sequence"/>
</dbReference>
<name>A0ABS0T3K1_9CAUL</name>
<feature type="transmembrane region" description="Helical" evidence="1">
    <location>
        <begin position="31"/>
        <end position="48"/>
    </location>
</feature>
<sequence length="141" mass="15731">MFTILPTQLGAGAMFVVCGVALWIGGRLERGLAVATILAWVGSAFVEIQDHSITQWGIFAVDVVYLGVLAGLAVFDRRVWLLFMAAFQLLIVLTHIAFAMDRSLKQWGFFSAYYLWSYAELVAFAIGLAALAWRRRVRREG</sequence>
<keyword evidence="1" id="KW-0812">Transmembrane</keyword>
<accession>A0ABS0T3K1</accession>
<keyword evidence="1" id="KW-1133">Transmembrane helix</keyword>
<evidence type="ECO:0000313" key="3">
    <source>
        <dbReference type="Proteomes" id="UP000639859"/>
    </source>
</evidence>
<feature type="transmembrane region" description="Helical" evidence="1">
    <location>
        <begin position="6"/>
        <end position="24"/>
    </location>
</feature>
<dbReference type="EMBL" id="JADWOX010000022">
    <property type="protein sequence ID" value="MBI1686470.1"/>
    <property type="molecule type" value="Genomic_DNA"/>
</dbReference>
<keyword evidence="3" id="KW-1185">Reference proteome</keyword>
<feature type="transmembrane region" description="Helical" evidence="1">
    <location>
        <begin position="80"/>
        <end position="100"/>
    </location>
</feature>
<keyword evidence="1" id="KW-0472">Membrane</keyword>
<comment type="caution">
    <text evidence="2">The sequence shown here is derived from an EMBL/GenBank/DDBJ whole genome shotgun (WGS) entry which is preliminary data.</text>
</comment>
<feature type="transmembrane region" description="Helical" evidence="1">
    <location>
        <begin position="112"/>
        <end position="133"/>
    </location>
</feature>
<organism evidence="2 3">
    <name type="scientific">Caulobacter hibisci</name>
    <dbReference type="NCBI Taxonomy" id="2035993"/>
    <lineage>
        <taxon>Bacteria</taxon>
        <taxon>Pseudomonadati</taxon>
        <taxon>Pseudomonadota</taxon>
        <taxon>Alphaproteobacteria</taxon>
        <taxon>Caulobacterales</taxon>
        <taxon>Caulobacteraceae</taxon>
        <taxon>Caulobacter</taxon>
    </lineage>
</organism>
<dbReference type="RefSeq" id="WP_198578357.1">
    <property type="nucleotide sequence ID" value="NZ_JADWOX010000022.1"/>
</dbReference>